<reference evidence="2" key="1">
    <citation type="submission" date="2017-05" db="UniProtKB">
        <authorList>
            <consortium name="EnsemblMetazoa"/>
        </authorList>
    </citation>
    <scope>IDENTIFICATION</scope>
</reference>
<dbReference type="EnsemblMetazoa" id="Aqu2.1.30206_001">
    <property type="protein sequence ID" value="Aqu2.1.30206_001"/>
    <property type="gene ID" value="Aqu2.1.30206"/>
</dbReference>
<dbReference type="OrthoDB" id="5985771at2759"/>
<sequence>MATEPGTKSKAPPRMHHSPRSRKRLLLDCVCLLYAELSSPEAMIISHSFPPISGKIAEKIKGGKFIEMKELMPDNAALKLQWADLGSNTSMKLREIEDPLSWAFYFLGFLAVMTPDRTAKELAAYGQSIIHLAQRHGGRGWQSYDRLFRQQRAAGSQLPWNELSFSLLGSTVFSGGNAKVSCQLCNGVDHVQRKSEVEI</sequence>
<accession>A0A1X7URC3</accession>
<dbReference type="PANTHER" id="PTHR35558">
    <property type="entry name" value="SGNH_HYDRO DOMAIN-CONTAINING PROTEIN"/>
    <property type="match status" value="1"/>
</dbReference>
<dbReference type="AlphaFoldDB" id="A0A1X7URC3"/>
<dbReference type="PANTHER" id="PTHR35558:SF1">
    <property type="entry name" value="ENDONUCLEASE_EXONUCLEASE_PHOSPHATASE DOMAIN-CONTAINING PROTEIN"/>
    <property type="match status" value="1"/>
</dbReference>
<dbReference type="InParanoid" id="A0A1X7URC3"/>
<name>A0A1X7URC3_AMPQE</name>
<evidence type="ECO:0000313" key="2">
    <source>
        <dbReference type="EnsemblMetazoa" id="Aqu2.1.30206_001"/>
    </source>
</evidence>
<proteinExistence type="predicted"/>
<feature type="compositionally biased region" description="Basic residues" evidence="1">
    <location>
        <begin position="11"/>
        <end position="20"/>
    </location>
</feature>
<evidence type="ECO:0000256" key="1">
    <source>
        <dbReference type="SAM" id="MobiDB-lite"/>
    </source>
</evidence>
<protein>
    <submittedName>
        <fullName evidence="2">Uncharacterized protein</fullName>
    </submittedName>
</protein>
<feature type="region of interest" description="Disordered" evidence="1">
    <location>
        <begin position="1"/>
        <end position="20"/>
    </location>
</feature>
<organism evidence="2">
    <name type="scientific">Amphimedon queenslandica</name>
    <name type="common">Sponge</name>
    <dbReference type="NCBI Taxonomy" id="400682"/>
    <lineage>
        <taxon>Eukaryota</taxon>
        <taxon>Metazoa</taxon>
        <taxon>Porifera</taxon>
        <taxon>Demospongiae</taxon>
        <taxon>Heteroscleromorpha</taxon>
        <taxon>Haplosclerida</taxon>
        <taxon>Niphatidae</taxon>
        <taxon>Amphimedon</taxon>
    </lineage>
</organism>